<organism evidence="5 6">
    <name type="scientific">Candidatus Buchananbacteria bacterium RIFCSPHIGHO2_01_FULL_39_8</name>
    <dbReference type="NCBI Taxonomy" id="1797533"/>
    <lineage>
        <taxon>Bacteria</taxon>
        <taxon>Candidatus Buchananiibacteriota</taxon>
    </lineage>
</organism>
<dbReference type="PROSITE" id="PS51379">
    <property type="entry name" value="4FE4S_FER_2"/>
    <property type="match status" value="2"/>
</dbReference>
<dbReference type="AlphaFoldDB" id="A0A1G1Y1H0"/>
<feature type="domain" description="4Fe-4S ferredoxin-type" evidence="4">
    <location>
        <begin position="288"/>
        <end position="320"/>
    </location>
</feature>
<keyword evidence="1" id="KW-0479">Metal-binding</keyword>
<evidence type="ECO:0000313" key="6">
    <source>
        <dbReference type="Proteomes" id="UP000176241"/>
    </source>
</evidence>
<dbReference type="GO" id="GO:0046872">
    <property type="term" value="F:metal ion binding"/>
    <property type="evidence" value="ECO:0007669"/>
    <property type="project" value="UniProtKB-KW"/>
</dbReference>
<comment type="caution">
    <text evidence="5">The sequence shown here is derived from an EMBL/GenBank/DDBJ whole genome shotgun (WGS) entry which is preliminary data.</text>
</comment>
<dbReference type="SUPFAM" id="SSF46548">
    <property type="entry name" value="alpha-helical ferredoxin"/>
    <property type="match status" value="1"/>
</dbReference>
<dbReference type="InterPro" id="IPR017900">
    <property type="entry name" value="4Fe4S_Fe_S_CS"/>
</dbReference>
<dbReference type="Proteomes" id="UP000176241">
    <property type="component" value="Unassembled WGS sequence"/>
</dbReference>
<reference evidence="5 6" key="1">
    <citation type="journal article" date="2016" name="Nat. Commun.">
        <title>Thousands of microbial genomes shed light on interconnected biogeochemical processes in an aquifer system.</title>
        <authorList>
            <person name="Anantharaman K."/>
            <person name="Brown C.T."/>
            <person name="Hug L.A."/>
            <person name="Sharon I."/>
            <person name="Castelle C.J."/>
            <person name="Probst A.J."/>
            <person name="Thomas B.C."/>
            <person name="Singh A."/>
            <person name="Wilkins M.J."/>
            <person name="Karaoz U."/>
            <person name="Brodie E.L."/>
            <person name="Williams K.H."/>
            <person name="Hubbard S.S."/>
            <person name="Banfield J.F."/>
        </authorList>
    </citation>
    <scope>NUCLEOTIDE SEQUENCE [LARGE SCALE GENOMIC DNA]</scope>
</reference>
<dbReference type="GO" id="GO:0051536">
    <property type="term" value="F:iron-sulfur cluster binding"/>
    <property type="evidence" value="ECO:0007669"/>
    <property type="project" value="UniProtKB-KW"/>
</dbReference>
<name>A0A1G1Y1H0_9BACT</name>
<evidence type="ECO:0000259" key="4">
    <source>
        <dbReference type="PROSITE" id="PS51379"/>
    </source>
</evidence>
<evidence type="ECO:0000256" key="1">
    <source>
        <dbReference type="ARBA" id="ARBA00022723"/>
    </source>
</evidence>
<dbReference type="Gene3D" id="1.10.1060.10">
    <property type="entry name" value="Alpha-helical ferredoxin"/>
    <property type="match status" value="1"/>
</dbReference>
<dbReference type="InterPro" id="IPR009051">
    <property type="entry name" value="Helical_ferredxn"/>
</dbReference>
<proteinExistence type="predicted"/>
<dbReference type="Pfam" id="PF17179">
    <property type="entry name" value="Fer4_22"/>
    <property type="match status" value="1"/>
</dbReference>
<dbReference type="EMBL" id="MHIC01000003">
    <property type="protein sequence ID" value="OGY46132.1"/>
    <property type="molecule type" value="Genomic_DNA"/>
</dbReference>
<protein>
    <recommendedName>
        <fullName evidence="4">4Fe-4S ferredoxin-type domain-containing protein</fullName>
    </recommendedName>
</protein>
<keyword evidence="2" id="KW-0408">Iron</keyword>
<sequence length="330" mass="38623">MKANQLYKFLEFLAQQNLVWAPQRINGELVIEQLTDPKKIELTSELPLHSFKRILVPPKEVLFNYKDKKIIPDVKSPHQVIFGLTIPDLKAITMLDSIFTKDHYYQNRLENTLIIGHGLVPKENYQFFIDKFEEDILEHIKYDIFLAIKGKDFVVYTGSEDGQRILDDFGYKYYEHIEYVGPIREQGPDAQMLKIREKFYNEENEEIWQELGQRCIECGKCTLICPTCFCFDIFDNPALQKNSGQRFRCWGVCFYTDFSEVAGTEIDSKKPKFLNTTAERIRFWYEHKFVRIPDEISQLGCVGCGRCTKVCPVGIDIKKNLQRILKGKVK</sequence>
<dbReference type="PANTHER" id="PTHR40447:SF1">
    <property type="entry name" value="ANAEROBIC SULFITE REDUCTASE SUBUNIT A"/>
    <property type="match status" value="1"/>
</dbReference>
<accession>A0A1G1Y1H0</accession>
<dbReference type="STRING" id="1797533.A2731_01515"/>
<dbReference type="PROSITE" id="PS00198">
    <property type="entry name" value="4FE4S_FER_1"/>
    <property type="match status" value="2"/>
</dbReference>
<evidence type="ECO:0000256" key="2">
    <source>
        <dbReference type="ARBA" id="ARBA00023004"/>
    </source>
</evidence>
<gene>
    <name evidence="5" type="ORF">A2731_01515</name>
</gene>
<dbReference type="PANTHER" id="PTHR40447">
    <property type="entry name" value="ANAEROBIC SULFITE REDUCTASE SUBUNIT A"/>
    <property type="match status" value="1"/>
</dbReference>
<keyword evidence="3" id="KW-0411">Iron-sulfur</keyword>
<dbReference type="InterPro" id="IPR017896">
    <property type="entry name" value="4Fe4S_Fe-S-bd"/>
</dbReference>
<feature type="domain" description="4Fe-4S ferredoxin-type" evidence="4">
    <location>
        <begin position="205"/>
        <end position="236"/>
    </location>
</feature>
<evidence type="ECO:0000313" key="5">
    <source>
        <dbReference type="EMBL" id="OGY46132.1"/>
    </source>
</evidence>
<evidence type="ECO:0000256" key="3">
    <source>
        <dbReference type="ARBA" id="ARBA00023014"/>
    </source>
</evidence>